<comment type="similarity">
    <text evidence="2">Belongs to the ABC transporter superfamily.</text>
</comment>
<dbReference type="AlphaFoldDB" id="A0A806FJK0"/>
<protein>
    <submittedName>
        <fullName evidence="12">Hydroxymethylpyrimidine transport ATP-binding protein</fullName>
    </submittedName>
</protein>
<dbReference type="SUPFAM" id="SSF52540">
    <property type="entry name" value="P-loop containing nucleoside triphosphate hydrolases"/>
    <property type="match status" value="2"/>
</dbReference>
<dbReference type="CDD" id="cd03225">
    <property type="entry name" value="ABC_cobalt_CbiO_domain1"/>
    <property type="match status" value="2"/>
</dbReference>
<feature type="region of interest" description="Disordered" evidence="9">
    <location>
        <begin position="150"/>
        <end position="172"/>
    </location>
</feature>
<feature type="transmembrane region" description="Helical" evidence="10">
    <location>
        <begin position="788"/>
        <end position="817"/>
    </location>
</feature>
<evidence type="ECO:0000256" key="3">
    <source>
        <dbReference type="ARBA" id="ARBA00022448"/>
    </source>
</evidence>
<evidence type="ECO:0000256" key="4">
    <source>
        <dbReference type="ARBA" id="ARBA00022692"/>
    </source>
</evidence>
<dbReference type="InterPro" id="IPR003439">
    <property type="entry name" value="ABC_transporter-like_ATP-bd"/>
</dbReference>
<gene>
    <name evidence="12" type="ORF">BALAC2494_00442</name>
</gene>
<dbReference type="InterPro" id="IPR003339">
    <property type="entry name" value="ABC/ECF_trnsptr_transmembrane"/>
</dbReference>
<dbReference type="InterPro" id="IPR050095">
    <property type="entry name" value="ECF_ABC_transporter_ATP-bd"/>
</dbReference>
<dbReference type="SMART" id="SM00382">
    <property type="entry name" value="AAA"/>
    <property type="match status" value="2"/>
</dbReference>
<evidence type="ECO:0000313" key="12">
    <source>
        <dbReference type="EMBL" id="AEK30149.1"/>
    </source>
</evidence>
<dbReference type="PROSITE" id="PS50893">
    <property type="entry name" value="ABC_TRANSPORTER_2"/>
    <property type="match status" value="2"/>
</dbReference>
<dbReference type="Pfam" id="PF02361">
    <property type="entry name" value="CbiQ"/>
    <property type="match status" value="1"/>
</dbReference>
<dbReference type="Gene3D" id="3.40.50.300">
    <property type="entry name" value="P-loop containing nucleotide triphosphate hydrolases"/>
    <property type="match status" value="2"/>
</dbReference>
<evidence type="ECO:0000256" key="2">
    <source>
        <dbReference type="ARBA" id="ARBA00005417"/>
    </source>
</evidence>
<dbReference type="CDD" id="cd16914">
    <property type="entry name" value="EcfT"/>
    <property type="match status" value="1"/>
</dbReference>
<organism evidence="12 13">
    <name type="scientific">Bifidobacterium animalis subsp. lactis CNCM I-2494</name>
    <dbReference type="NCBI Taxonomy" id="1042403"/>
    <lineage>
        <taxon>Bacteria</taxon>
        <taxon>Bacillati</taxon>
        <taxon>Actinomycetota</taxon>
        <taxon>Actinomycetes</taxon>
        <taxon>Bifidobacteriales</taxon>
        <taxon>Bifidobacteriaceae</taxon>
        <taxon>Bifidobacterium</taxon>
    </lineage>
</organism>
<dbReference type="NCBIfam" id="NF010167">
    <property type="entry name" value="PRK13648.1"/>
    <property type="match status" value="2"/>
</dbReference>
<accession>A0A806FJK0</accession>
<keyword evidence="7 10" id="KW-1133">Transmembrane helix</keyword>
<feature type="transmembrane region" description="Helical" evidence="10">
    <location>
        <begin position="866"/>
        <end position="887"/>
    </location>
</feature>
<dbReference type="PANTHER" id="PTHR43553:SF24">
    <property type="entry name" value="ENERGY-COUPLING FACTOR TRANSPORTER ATP-BINDING PROTEIN ECFA1"/>
    <property type="match status" value="1"/>
</dbReference>
<evidence type="ECO:0000256" key="1">
    <source>
        <dbReference type="ARBA" id="ARBA00004141"/>
    </source>
</evidence>
<dbReference type="Pfam" id="PF00005">
    <property type="entry name" value="ABC_tran"/>
    <property type="match status" value="2"/>
</dbReference>
<keyword evidence="8 10" id="KW-0472">Membrane</keyword>
<dbReference type="InterPro" id="IPR017871">
    <property type="entry name" value="ABC_transporter-like_CS"/>
</dbReference>
<dbReference type="EMBL" id="CP002915">
    <property type="protein sequence ID" value="AEK30149.1"/>
    <property type="molecule type" value="Genomic_DNA"/>
</dbReference>
<dbReference type="PANTHER" id="PTHR43553">
    <property type="entry name" value="HEAVY METAL TRANSPORTER"/>
    <property type="match status" value="1"/>
</dbReference>
<evidence type="ECO:0000256" key="10">
    <source>
        <dbReference type="SAM" id="Phobius"/>
    </source>
</evidence>
<dbReference type="PROSITE" id="PS00211">
    <property type="entry name" value="ABC_TRANSPORTER_1"/>
    <property type="match status" value="2"/>
</dbReference>
<dbReference type="GO" id="GO:0043190">
    <property type="term" value="C:ATP-binding cassette (ABC) transporter complex"/>
    <property type="evidence" value="ECO:0007669"/>
    <property type="project" value="TreeGrafter"/>
</dbReference>
<evidence type="ECO:0000256" key="7">
    <source>
        <dbReference type="ARBA" id="ARBA00022989"/>
    </source>
</evidence>
<dbReference type="InterPro" id="IPR003593">
    <property type="entry name" value="AAA+_ATPase"/>
</dbReference>
<feature type="domain" description="ABC transporter" evidence="11">
    <location>
        <begin position="535"/>
        <end position="774"/>
    </location>
</feature>
<feature type="transmembrane region" description="Helical" evidence="10">
    <location>
        <begin position="1006"/>
        <end position="1025"/>
    </location>
</feature>
<feature type="domain" description="ABC transporter" evidence="11">
    <location>
        <begin position="270"/>
        <end position="510"/>
    </location>
</feature>
<evidence type="ECO:0000256" key="6">
    <source>
        <dbReference type="ARBA" id="ARBA00022840"/>
    </source>
</evidence>
<comment type="subcellular location">
    <subcellularLocation>
        <location evidence="1">Membrane</location>
        <topology evidence="1">Multi-pass membrane protein</topology>
    </subcellularLocation>
</comment>
<evidence type="ECO:0000256" key="9">
    <source>
        <dbReference type="SAM" id="MobiDB-lite"/>
    </source>
</evidence>
<dbReference type="InterPro" id="IPR027417">
    <property type="entry name" value="P-loop_NTPase"/>
</dbReference>
<dbReference type="KEGG" id="bnm:BALAC2494_00442"/>
<evidence type="ECO:0000313" key="13">
    <source>
        <dbReference type="Proteomes" id="UP000008394"/>
    </source>
</evidence>
<feature type="compositionally biased region" description="Basic and acidic residues" evidence="9">
    <location>
        <begin position="219"/>
        <end position="233"/>
    </location>
</feature>
<feature type="compositionally biased region" description="Low complexity" evidence="9">
    <location>
        <begin position="40"/>
        <end position="53"/>
    </location>
</feature>
<feature type="region of interest" description="Disordered" evidence="9">
    <location>
        <begin position="188"/>
        <end position="233"/>
    </location>
</feature>
<keyword evidence="4 10" id="KW-0812">Transmembrane</keyword>
<evidence type="ECO:0000256" key="8">
    <source>
        <dbReference type="ARBA" id="ARBA00023136"/>
    </source>
</evidence>
<feature type="compositionally biased region" description="Basic residues" evidence="9">
    <location>
        <begin position="188"/>
        <end position="218"/>
    </location>
</feature>
<reference evidence="12 13" key="1">
    <citation type="journal article" date="2011" name="J. Bacteriol.">
        <title>Genome Sequence of the Probiotic Strain Bifidobacterium animalis subsp. lactis CNCM I-2494.</title>
        <authorList>
            <person name="Chervaux C."/>
            <person name="Grimaldi C."/>
            <person name="Bolotin A."/>
            <person name="Quinquis B."/>
            <person name="Legrain-Raspaud S."/>
            <person name="van Hylckama Vlieg J.E."/>
            <person name="Denariaz G."/>
            <person name="Smokvina T."/>
        </authorList>
    </citation>
    <scope>NUCLEOTIDE SEQUENCE [LARGE SCALE GENOMIC DNA]</scope>
    <source>
        <strain evidence="12 13">CNCM I-2494</strain>
    </source>
</reference>
<feature type="region of interest" description="Disordered" evidence="9">
    <location>
        <begin position="33"/>
        <end position="53"/>
    </location>
</feature>
<keyword evidence="5" id="KW-0547">Nucleotide-binding</keyword>
<dbReference type="GO" id="GO:0005524">
    <property type="term" value="F:ATP binding"/>
    <property type="evidence" value="ECO:0007669"/>
    <property type="project" value="UniProtKB-KW"/>
</dbReference>
<evidence type="ECO:0000256" key="5">
    <source>
        <dbReference type="ARBA" id="ARBA00022741"/>
    </source>
</evidence>
<keyword evidence="6 12" id="KW-0067">ATP-binding</keyword>
<keyword evidence="3" id="KW-0813">Transport</keyword>
<sequence>MDNGQANPCGGLYIGSAISGKVKLLTGGSATGPCPHAEPATRASGGSGASPGPTVIVRMKEMSSHECFFTPRFDFTQPGLRQPLHWGGRPRTLVHAAHRHVCVVRRTCHGGQFHRDSVDACRTLAQIRSIGHRLHSRRLRIRPLGCGHSQRARVRASSVRQPAGRSDGDSRGTRVFIAGRLHLPQAFHTHRRTHRHPPRRRRRTRGGHRRQSVHHPALRAHEHAASRLDDRADSAAVQSAQIRNQRRRELPVLSPGLQADRPMNASGFQIELRHVGFSYDGGETWALDDVNLGIRAGERVCIVGANGSGKSTLLRVMAGLSAPDTGSVTLLGHTVFTDEGGADADAYACARRGIGAVFQNPEDQIVTTVTADDVAFGPENLDVPANMIGARVHASLSCVDMLTAWGADPTHMSGGEQQRIAIAGMLAIHSRLLVLDEPTAMLDPQARAEVLALLDRIQASGTTLVIVSHLPEELRHADRIVHIEHGRITGEDCAQHMPQHDHHSPSVTTFAQLDTLARHVNTEHAGIIGAAPTAVVFDDVSFRYERESADVLSHMNLRIPRGCLTAIMGPNGSGKTTFARLLCALDKPRGGRIVVEGIDVTQARRRERRRLRRVLGFVMQHPERQLFAETVADDVAFGPTNQGLDAAQVRERVDWALDLVGVSDLRGRNPFELSGGQQRLVAIAGIIACDPSVLVLDEPCAGLDTSASRHIERLMENLRHRGVTVILICHDPDQVDRLADQVILFGNEQQGRAHADSGGEVQREVLSPTDTGYSWVSGLDPRVKIVCILTVMCAAFAMNTWAQLAVGVLLTAALWGASRVGFTRLLRSVRGFLVLFAVMGALNIGVVHTGDVLVRIGPLPITTGGVSVAIIYTTRFAIVLILGALLLETTTPTRLTAAFSSLLSPLRRLHWHTQETALVLSLALRFVPTLAQEALSIRDAQAIRGGSIESGSLPQRVNAMCATIIPVFAGAIRHANNLSLALQARSFEEGRPRSTWHAMHIRGRDIVFMTLTVTTLAAIIAMNVFTI</sequence>
<dbReference type="GO" id="GO:0016887">
    <property type="term" value="F:ATP hydrolysis activity"/>
    <property type="evidence" value="ECO:0007669"/>
    <property type="project" value="InterPro"/>
</dbReference>
<dbReference type="GO" id="GO:0042626">
    <property type="term" value="F:ATPase-coupled transmembrane transporter activity"/>
    <property type="evidence" value="ECO:0007669"/>
    <property type="project" value="TreeGrafter"/>
</dbReference>
<dbReference type="InterPro" id="IPR015856">
    <property type="entry name" value="ABC_transpr_CbiO/EcfA_su"/>
</dbReference>
<evidence type="ECO:0000259" key="11">
    <source>
        <dbReference type="PROSITE" id="PS50893"/>
    </source>
</evidence>
<proteinExistence type="inferred from homology"/>
<name>A0A806FJK0_BIFAN</name>
<dbReference type="Proteomes" id="UP000008394">
    <property type="component" value="Chromosome"/>
</dbReference>
<feature type="transmembrane region" description="Helical" evidence="10">
    <location>
        <begin position="829"/>
        <end position="846"/>
    </location>
</feature>